<evidence type="ECO:0000313" key="1">
    <source>
        <dbReference type="EMBL" id="GAA1990445.1"/>
    </source>
</evidence>
<dbReference type="Gene3D" id="1.10.287.1060">
    <property type="entry name" value="ESAT-6-like"/>
    <property type="match status" value="1"/>
</dbReference>
<name>A0ABP5E2Q6_9PSEU</name>
<reference evidence="2" key="1">
    <citation type="journal article" date="2019" name="Int. J. Syst. Evol. Microbiol.">
        <title>The Global Catalogue of Microorganisms (GCM) 10K type strain sequencing project: providing services to taxonomists for standard genome sequencing and annotation.</title>
        <authorList>
            <consortium name="The Broad Institute Genomics Platform"/>
            <consortium name="The Broad Institute Genome Sequencing Center for Infectious Disease"/>
            <person name="Wu L."/>
            <person name="Ma J."/>
        </authorList>
    </citation>
    <scope>NUCLEOTIDE SEQUENCE [LARGE SCALE GENOMIC DNA]</scope>
    <source>
        <strain evidence="2">JCM 14545</strain>
    </source>
</reference>
<evidence type="ECO:0008006" key="3">
    <source>
        <dbReference type="Google" id="ProtNLM"/>
    </source>
</evidence>
<organism evidence="1 2">
    <name type="scientific">Amycolatopsis minnesotensis</name>
    <dbReference type="NCBI Taxonomy" id="337894"/>
    <lineage>
        <taxon>Bacteria</taxon>
        <taxon>Bacillati</taxon>
        <taxon>Actinomycetota</taxon>
        <taxon>Actinomycetes</taxon>
        <taxon>Pseudonocardiales</taxon>
        <taxon>Pseudonocardiaceae</taxon>
        <taxon>Amycolatopsis</taxon>
    </lineage>
</organism>
<dbReference type="EMBL" id="BAAANN010000055">
    <property type="protein sequence ID" value="GAA1990445.1"/>
    <property type="molecule type" value="Genomic_DNA"/>
</dbReference>
<comment type="caution">
    <text evidence="1">The sequence shown here is derived from an EMBL/GenBank/DDBJ whole genome shotgun (WGS) entry which is preliminary data.</text>
</comment>
<dbReference type="Proteomes" id="UP001501116">
    <property type="component" value="Unassembled WGS sequence"/>
</dbReference>
<accession>A0ABP5E2Q6</accession>
<keyword evidence="2" id="KW-1185">Reference proteome</keyword>
<gene>
    <name evidence="1" type="ORF">GCM10009754_81030</name>
</gene>
<protein>
    <recommendedName>
        <fullName evidence="3">WXG100 family type VII secretion target</fullName>
    </recommendedName>
</protein>
<dbReference type="RefSeq" id="WP_344431023.1">
    <property type="nucleotide sequence ID" value="NZ_BAAANN010000055.1"/>
</dbReference>
<sequence length="105" mass="10822">MTGGFSADTERGARRAKEFDDLSRRAHAIADELDRVLDGAESAWGSDAVGEGFKAAHADRAAEAAARIRALGTSLGEAGTSFGAAFTRLRAADEDAAARLPGTGE</sequence>
<evidence type="ECO:0000313" key="2">
    <source>
        <dbReference type="Proteomes" id="UP001501116"/>
    </source>
</evidence>
<proteinExistence type="predicted"/>